<reference evidence="2 3" key="1">
    <citation type="journal article" date="2024" name="Ann. Entomol. Soc. Am.">
        <title>Genomic analyses of the southern and eastern yellowjacket wasps (Hymenoptera: Vespidae) reveal evolutionary signatures of social life.</title>
        <authorList>
            <person name="Catto M.A."/>
            <person name="Caine P.B."/>
            <person name="Orr S.E."/>
            <person name="Hunt B.G."/>
            <person name="Goodisman M.A.D."/>
        </authorList>
    </citation>
    <scope>NUCLEOTIDE SEQUENCE [LARGE SCALE GENOMIC DNA]</scope>
    <source>
        <strain evidence="2">233</strain>
        <tissue evidence="2">Head and thorax</tissue>
    </source>
</reference>
<gene>
    <name evidence="2" type="ORF">V1478_005406</name>
</gene>
<dbReference type="Proteomes" id="UP001607302">
    <property type="component" value="Unassembled WGS sequence"/>
</dbReference>
<protein>
    <submittedName>
        <fullName evidence="2">Uncharacterized protein</fullName>
    </submittedName>
</protein>
<evidence type="ECO:0000313" key="3">
    <source>
        <dbReference type="Proteomes" id="UP001607302"/>
    </source>
</evidence>
<keyword evidence="3" id="KW-1185">Reference proteome</keyword>
<comment type="caution">
    <text evidence="2">The sequence shown here is derived from an EMBL/GenBank/DDBJ whole genome shotgun (WGS) entry which is preliminary data.</text>
</comment>
<evidence type="ECO:0000313" key="2">
    <source>
        <dbReference type="EMBL" id="KAL2730993.1"/>
    </source>
</evidence>
<accession>A0ABD2BE19</accession>
<feature type="region of interest" description="Disordered" evidence="1">
    <location>
        <begin position="154"/>
        <end position="176"/>
    </location>
</feature>
<proteinExistence type="predicted"/>
<organism evidence="2 3">
    <name type="scientific">Vespula squamosa</name>
    <name type="common">Southern yellow jacket</name>
    <name type="synonym">Wasp</name>
    <dbReference type="NCBI Taxonomy" id="30214"/>
    <lineage>
        <taxon>Eukaryota</taxon>
        <taxon>Metazoa</taxon>
        <taxon>Ecdysozoa</taxon>
        <taxon>Arthropoda</taxon>
        <taxon>Hexapoda</taxon>
        <taxon>Insecta</taxon>
        <taxon>Pterygota</taxon>
        <taxon>Neoptera</taxon>
        <taxon>Endopterygota</taxon>
        <taxon>Hymenoptera</taxon>
        <taxon>Apocrita</taxon>
        <taxon>Aculeata</taxon>
        <taxon>Vespoidea</taxon>
        <taxon>Vespidae</taxon>
        <taxon>Vespinae</taxon>
        <taxon>Vespula</taxon>
    </lineage>
</organism>
<feature type="compositionally biased region" description="Low complexity" evidence="1">
    <location>
        <begin position="154"/>
        <end position="168"/>
    </location>
</feature>
<feature type="region of interest" description="Disordered" evidence="1">
    <location>
        <begin position="217"/>
        <end position="256"/>
    </location>
</feature>
<feature type="non-terminal residue" evidence="2">
    <location>
        <position position="277"/>
    </location>
</feature>
<evidence type="ECO:0000256" key="1">
    <source>
        <dbReference type="SAM" id="MobiDB-lite"/>
    </source>
</evidence>
<dbReference type="EMBL" id="JAUDFV010000110">
    <property type="protein sequence ID" value="KAL2730993.1"/>
    <property type="molecule type" value="Genomic_DNA"/>
</dbReference>
<name>A0ABD2BE19_VESSQ</name>
<sequence>MQMAKELLRAIRCYNDVEIRLCNFRNLSPLQAVHGCIALKKCVSVDRDSLPYKESLYVRWTSRPGNSLLRDSRIPLFYPLYAPCFKLTTRMHSKSLPSIVSAYEQSKEKKIKFEERKLREAQKGDRFGASKRGSILACGEALGANVNGVVGCSGSNGSKSSSSGCSKSTGRARGTAPRLVPEAAVVAVPAATRSNNRNDYLQIDTYYREFRISVQEERPGRVQQGRAGQNPRSQRGPRKNIDGSEQTEAEGVTNRQTERCSQAGVVISMLFLLYYLC</sequence>
<dbReference type="AlphaFoldDB" id="A0ABD2BE19"/>